<sequence>MSNPNFKGGDIFPKHYSFAEAEEVSGLSQSYLRKKKDLGQLPVYQFGGSGQMVILHTDLVGLLKLVEIPGAKKAG</sequence>
<dbReference type="Proteomes" id="UP000321039">
    <property type="component" value="Unassembled WGS sequence"/>
</dbReference>
<name>A0A5C9A8M2_9GAMM</name>
<protein>
    <recommendedName>
        <fullName evidence="3">DNA-binding protein</fullName>
    </recommendedName>
</protein>
<keyword evidence="2" id="KW-1185">Reference proteome</keyword>
<evidence type="ECO:0000313" key="1">
    <source>
        <dbReference type="EMBL" id="TXS96030.1"/>
    </source>
</evidence>
<proteinExistence type="predicted"/>
<comment type="caution">
    <text evidence="1">The sequence shown here is derived from an EMBL/GenBank/DDBJ whole genome shotgun (WGS) entry which is preliminary data.</text>
</comment>
<dbReference type="EMBL" id="VRZA01000001">
    <property type="protein sequence ID" value="TXS96030.1"/>
    <property type="molecule type" value="Genomic_DNA"/>
</dbReference>
<dbReference type="RefSeq" id="WP_148066300.1">
    <property type="nucleotide sequence ID" value="NZ_VRZA01000001.1"/>
</dbReference>
<accession>A0A5C9A8M2</accession>
<gene>
    <name evidence="1" type="ORF">FV139_00545</name>
</gene>
<organism evidence="1 2">
    <name type="scientific">Parahaliea maris</name>
    <dbReference type="NCBI Taxonomy" id="2716870"/>
    <lineage>
        <taxon>Bacteria</taxon>
        <taxon>Pseudomonadati</taxon>
        <taxon>Pseudomonadota</taxon>
        <taxon>Gammaproteobacteria</taxon>
        <taxon>Cellvibrionales</taxon>
        <taxon>Halieaceae</taxon>
        <taxon>Parahaliea</taxon>
    </lineage>
</organism>
<reference evidence="1 2" key="1">
    <citation type="submission" date="2019-08" db="EMBL/GenBank/DDBJ databases">
        <title>Parahaliea maris sp. nov., isolated from the surface seawater.</title>
        <authorList>
            <person name="Liu Y."/>
        </authorList>
    </citation>
    <scope>NUCLEOTIDE SEQUENCE [LARGE SCALE GENOMIC DNA]</scope>
    <source>
        <strain evidence="1 2">HSLHS9</strain>
    </source>
</reference>
<evidence type="ECO:0000313" key="2">
    <source>
        <dbReference type="Proteomes" id="UP000321039"/>
    </source>
</evidence>
<dbReference type="AlphaFoldDB" id="A0A5C9A8M2"/>
<evidence type="ECO:0008006" key="3">
    <source>
        <dbReference type="Google" id="ProtNLM"/>
    </source>
</evidence>